<dbReference type="GO" id="GO:0016743">
    <property type="term" value="F:carboxyl- or carbamoyltransferase activity"/>
    <property type="evidence" value="ECO:0007669"/>
    <property type="project" value="TreeGrafter"/>
</dbReference>
<name>A0A1F7V707_9BACT</name>
<sequence length="103" mass="11511">MAQGHLKIARHIILVTGRVKRVGFRHHVLKLARQYRLGGFAANCPEGVHIEIEGSHDTLQMFTNSLRLNPPFFAKIADIKVTDTALLGEKEFIVLPDLVTALK</sequence>
<gene>
    <name evidence="4" type="ORF">A3I40_00665</name>
</gene>
<comment type="caution">
    <text evidence="4">The sequence shown here is derived from an EMBL/GenBank/DDBJ whole genome shotgun (WGS) entry which is preliminary data.</text>
</comment>
<dbReference type="InterPro" id="IPR036046">
    <property type="entry name" value="Acylphosphatase-like_dom_sf"/>
</dbReference>
<evidence type="ECO:0000313" key="5">
    <source>
        <dbReference type="Proteomes" id="UP000178723"/>
    </source>
</evidence>
<dbReference type="EC" id="3.6.1.7" evidence="1"/>
<dbReference type="GO" id="GO:0008270">
    <property type="term" value="F:zinc ion binding"/>
    <property type="evidence" value="ECO:0007669"/>
    <property type="project" value="TreeGrafter"/>
</dbReference>
<dbReference type="InterPro" id="IPR001792">
    <property type="entry name" value="Acylphosphatase-like_dom"/>
</dbReference>
<evidence type="ECO:0000259" key="3">
    <source>
        <dbReference type="PROSITE" id="PS51160"/>
    </source>
</evidence>
<dbReference type="GO" id="GO:0051604">
    <property type="term" value="P:protein maturation"/>
    <property type="evidence" value="ECO:0007669"/>
    <property type="project" value="TreeGrafter"/>
</dbReference>
<reference evidence="4 5" key="1">
    <citation type="journal article" date="2016" name="Nat. Commun.">
        <title>Thousands of microbial genomes shed light on interconnected biogeochemical processes in an aquifer system.</title>
        <authorList>
            <person name="Anantharaman K."/>
            <person name="Brown C.T."/>
            <person name="Hug L.A."/>
            <person name="Sharon I."/>
            <person name="Castelle C.J."/>
            <person name="Probst A.J."/>
            <person name="Thomas B.C."/>
            <person name="Singh A."/>
            <person name="Wilkins M.J."/>
            <person name="Karaoz U."/>
            <person name="Brodie E.L."/>
            <person name="Williams K.H."/>
            <person name="Hubbard S.S."/>
            <person name="Banfield J.F."/>
        </authorList>
    </citation>
    <scope>NUCLEOTIDE SEQUENCE [LARGE SCALE GENOMIC DNA]</scope>
</reference>
<protein>
    <recommendedName>
        <fullName evidence="1">acylphosphatase</fullName>
        <ecNumber evidence="1">3.6.1.7</ecNumber>
    </recommendedName>
</protein>
<dbReference type="PROSITE" id="PS51160">
    <property type="entry name" value="ACYLPHOSPHATASE_3"/>
    <property type="match status" value="1"/>
</dbReference>
<dbReference type="GO" id="GO:0003998">
    <property type="term" value="F:acylphosphatase activity"/>
    <property type="evidence" value="ECO:0007669"/>
    <property type="project" value="UniProtKB-EC"/>
</dbReference>
<dbReference type="EMBL" id="MGEP01000057">
    <property type="protein sequence ID" value="OGL85877.1"/>
    <property type="molecule type" value="Genomic_DNA"/>
</dbReference>
<evidence type="ECO:0000313" key="4">
    <source>
        <dbReference type="EMBL" id="OGL85877.1"/>
    </source>
</evidence>
<dbReference type="AlphaFoldDB" id="A0A1F7V707"/>
<dbReference type="PANTHER" id="PTHR42959:SF1">
    <property type="entry name" value="CARBAMOYLTRANSFERASE HYPF"/>
    <property type="match status" value="1"/>
</dbReference>
<dbReference type="PANTHER" id="PTHR42959">
    <property type="entry name" value="CARBAMOYLTRANSFERASE"/>
    <property type="match status" value="1"/>
</dbReference>
<evidence type="ECO:0000256" key="2">
    <source>
        <dbReference type="RuleBase" id="RU004168"/>
    </source>
</evidence>
<organism evidence="4 5">
    <name type="scientific">Candidatus Uhrbacteria bacterium RIFCSPLOWO2_02_FULL_48_12</name>
    <dbReference type="NCBI Taxonomy" id="1802407"/>
    <lineage>
        <taxon>Bacteria</taxon>
        <taxon>Candidatus Uhriibacteriota</taxon>
    </lineage>
</organism>
<accession>A0A1F7V707</accession>
<dbReference type="Proteomes" id="UP000178723">
    <property type="component" value="Unassembled WGS sequence"/>
</dbReference>
<dbReference type="Gene3D" id="3.30.70.100">
    <property type="match status" value="1"/>
</dbReference>
<dbReference type="SUPFAM" id="SSF54975">
    <property type="entry name" value="Acylphosphatase/BLUF domain-like"/>
    <property type="match status" value="1"/>
</dbReference>
<dbReference type="Pfam" id="PF00708">
    <property type="entry name" value="Acylphosphatase"/>
    <property type="match status" value="1"/>
</dbReference>
<comment type="similarity">
    <text evidence="2">Belongs to the acylphosphatase family.</text>
</comment>
<dbReference type="InterPro" id="IPR051060">
    <property type="entry name" value="Carbamoyltrans_HypF-like"/>
</dbReference>
<keyword evidence="1" id="KW-0378">Hydrolase</keyword>
<dbReference type="STRING" id="1802407.A3I40_00665"/>
<feature type="active site" evidence="1">
    <location>
        <position position="43"/>
    </location>
</feature>
<proteinExistence type="inferred from homology"/>
<comment type="catalytic activity">
    <reaction evidence="1">
        <text>an acyl phosphate + H2O = a carboxylate + phosphate + H(+)</text>
        <dbReference type="Rhea" id="RHEA:14965"/>
        <dbReference type="ChEBI" id="CHEBI:15377"/>
        <dbReference type="ChEBI" id="CHEBI:15378"/>
        <dbReference type="ChEBI" id="CHEBI:29067"/>
        <dbReference type="ChEBI" id="CHEBI:43474"/>
        <dbReference type="ChEBI" id="CHEBI:59918"/>
        <dbReference type="EC" id="3.6.1.7"/>
    </reaction>
</comment>
<evidence type="ECO:0000256" key="1">
    <source>
        <dbReference type="PROSITE-ProRule" id="PRU00520"/>
    </source>
</evidence>
<feature type="active site" evidence="1">
    <location>
        <position position="25"/>
    </location>
</feature>
<feature type="domain" description="Acylphosphatase-like" evidence="3">
    <location>
        <begin position="10"/>
        <end position="96"/>
    </location>
</feature>